<comment type="caution">
    <text evidence="3">The sequence shown here is derived from an EMBL/GenBank/DDBJ whole genome shotgun (WGS) entry which is preliminary data.</text>
</comment>
<dbReference type="EMBL" id="JACHHR010000004">
    <property type="protein sequence ID" value="MBB5212838.1"/>
    <property type="molecule type" value="Genomic_DNA"/>
</dbReference>
<evidence type="ECO:0000256" key="1">
    <source>
        <dbReference type="SAM" id="MobiDB-lite"/>
    </source>
</evidence>
<dbReference type="AlphaFoldDB" id="A0AA89PMW1"/>
<evidence type="ECO:0000259" key="2">
    <source>
        <dbReference type="SMART" id="SM00834"/>
    </source>
</evidence>
<dbReference type="PANTHER" id="PTHR34404">
    <property type="entry name" value="REGULATORY PROTEIN, FMDB FAMILY"/>
    <property type="match status" value="1"/>
</dbReference>
<dbReference type="Proteomes" id="UP000563601">
    <property type="component" value="Unassembled WGS sequence"/>
</dbReference>
<reference evidence="3 4" key="1">
    <citation type="submission" date="2020-08" db="EMBL/GenBank/DDBJ databases">
        <title>Genomic Encyclopedia of Type Strains, Phase IV (KMG-IV): sequencing the most valuable type-strain genomes for metagenomic binning, comparative biology and taxonomic classification.</title>
        <authorList>
            <person name="Goeker M."/>
        </authorList>
    </citation>
    <scope>NUCLEOTIDE SEQUENCE [LARGE SCALE GENOMIC DNA]</scope>
    <source>
        <strain evidence="3 4">DSM 11525</strain>
    </source>
</reference>
<evidence type="ECO:0000313" key="3">
    <source>
        <dbReference type="EMBL" id="MBB5212838.1"/>
    </source>
</evidence>
<proteinExistence type="predicted"/>
<name>A0AA89PMW1_9GAMM</name>
<feature type="compositionally biased region" description="Gly residues" evidence="1">
    <location>
        <begin position="91"/>
        <end position="101"/>
    </location>
</feature>
<dbReference type="NCBIfam" id="TIGR02605">
    <property type="entry name" value="CxxC_CxxC_SSSS"/>
    <property type="match status" value="1"/>
</dbReference>
<dbReference type="PANTHER" id="PTHR34404:SF2">
    <property type="entry name" value="CONSERVED SERINE RICH PROTEIN"/>
    <property type="match status" value="1"/>
</dbReference>
<feature type="domain" description="Putative regulatory protein FmdB zinc ribbon" evidence="2">
    <location>
        <begin position="17"/>
        <end position="58"/>
    </location>
</feature>
<protein>
    <submittedName>
        <fullName evidence="3">FmdB family regulatory protein</fullName>
    </submittedName>
</protein>
<gene>
    <name evidence="3" type="ORF">HNQ53_003079</name>
</gene>
<dbReference type="Pfam" id="PF09723">
    <property type="entry name" value="Zn_ribbon_8"/>
    <property type="match status" value="1"/>
</dbReference>
<accession>A0AA89PMW1</accession>
<organism evidence="3 4">
    <name type="scientific">Microbulbifer hydrolyticus</name>
    <dbReference type="NCBI Taxonomy" id="48074"/>
    <lineage>
        <taxon>Bacteria</taxon>
        <taxon>Pseudomonadati</taxon>
        <taxon>Pseudomonadota</taxon>
        <taxon>Gammaproteobacteria</taxon>
        <taxon>Cellvibrionales</taxon>
        <taxon>Microbulbiferaceae</taxon>
        <taxon>Microbulbifer</taxon>
    </lineage>
</organism>
<evidence type="ECO:0000313" key="4">
    <source>
        <dbReference type="Proteomes" id="UP000563601"/>
    </source>
</evidence>
<sequence length="101" mass="10950">MYNLRPFIFSEIRVLAMPIYEYQCKACGHQLEALQRMSDAPLTDCPACNKAELSKQISAVGFRLKGGGWYETDFKTGNKKNLAGDNAKPAGSGGGTESKAS</sequence>
<dbReference type="InterPro" id="IPR013429">
    <property type="entry name" value="Regulatory_FmdB_Zinc_ribbon"/>
</dbReference>
<dbReference type="SMART" id="SM00834">
    <property type="entry name" value="CxxC_CXXC_SSSS"/>
    <property type="match status" value="1"/>
</dbReference>
<feature type="region of interest" description="Disordered" evidence="1">
    <location>
        <begin position="76"/>
        <end position="101"/>
    </location>
</feature>